<accession>W6UWS5</accession>
<evidence type="ECO:0000313" key="2">
    <source>
        <dbReference type="Proteomes" id="UP000019149"/>
    </source>
</evidence>
<dbReference type="CTD" id="36336120"/>
<protein>
    <submittedName>
        <fullName evidence="1">Uncharacterized protein</fullName>
    </submittedName>
</protein>
<dbReference type="Proteomes" id="UP000019149">
    <property type="component" value="Unassembled WGS sequence"/>
</dbReference>
<comment type="caution">
    <text evidence="1">The sequence shown here is derived from an EMBL/GenBank/DDBJ whole genome shotgun (WGS) entry which is preliminary data.</text>
</comment>
<evidence type="ECO:0000313" key="1">
    <source>
        <dbReference type="EMBL" id="EUB65136.1"/>
    </source>
</evidence>
<dbReference type="EMBL" id="APAU02000001">
    <property type="protein sequence ID" value="EUB65136.1"/>
    <property type="molecule type" value="Genomic_DNA"/>
</dbReference>
<dbReference type="RefSeq" id="XP_024356332.1">
    <property type="nucleotide sequence ID" value="XM_024489654.1"/>
</dbReference>
<sequence length="98" mass="11435">MMRYGRKTMDRHAFVFDKCLRVTGSSCSTQCQEPHEFFGHLIIYGKKRSNIYPPIVHSTLFKPIFANSNWSKTFDYESEVIIDLYITTTRSCGDRVSQ</sequence>
<proteinExistence type="predicted"/>
<keyword evidence="2" id="KW-1185">Reference proteome</keyword>
<gene>
    <name evidence="1" type="ORF">EGR_00405</name>
</gene>
<organism evidence="1 2">
    <name type="scientific">Echinococcus granulosus</name>
    <name type="common">Hydatid tapeworm</name>
    <dbReference type="NCBI Taxonomy" id="6210"/>
    <lineage>
        <taxon>Eukaryota</taxon>
        <taxon>Metazoa</taxon>
        <taxon>Spiralia</taxon>
        <taxon>Lophotrochozoa</taxon>
        <taxon>Platyhelminthes</taxon>
        <taxon>Cestoda</taxon>
        <taxon>Eucestoda</taxon>
        <taxon>Cyclophyllidea</taxon>
        <taxon>Taeniidae</taxon>
        <taxon>Echinococcus</taxon>
        <taxon>Echinococcus granulosus group</taxon>
    </lineage>
</organism>
<dbReference type="GeneID" id="36336120"/>
<reference evidence="1 2" key="1">
    <citation type="journal article" date="2013" name="Nat. Genet.">
        <title>The genome of the hydatid tapeworm Echinococcus granulosus.</title>
        <authorList>
            <person name="Zheng H."/>
            <person name="Zhang W."/>
            <person name="Zhang L."/>
            <person name="Zhang Z."/>
            <person name="Li J."/>
            <person name="Lu G."/>
            <person name="Zhu Y."/>
            <person name="Wang Y."/>
            <person name="Huang Y."/>
            <person name="Liu J."/>
            <person name="Kang H."/>
            <person name="Chen J."/>
            <person name="Wang L."/>
            <person name="Chen A."/>
            <person name="Yu S."/>
            <person name="Gao Z."/>
            <person name="Jin L."/>
            <person name="Gu W."/>
            <person name="Wang Z."/>
            <person name="Zhao L."/>
            <person name="Shi B."/>
            <person name="Wen H."/>
            <person name="Lin R."/>
            <person name="Jones M.K."/>
            <person name="Brejova B."/>
            <person name="Vinar T."/>
            <person name="Zhao G."/>
            <person name="McManus D.P."/>
            <person name="Chen Z."/>
            <person name="Zhou Y."/>
            <person name="Wang S."/>
        </authorList>
    </citation>
    <scope>NUCLEOTIDE SEQUENCE [LARGE SCALE GENOMIC DNA]</scope>
</reference>
<dbReference type="KEGG" id="egl:EGR_00405"/>
<dbReference type="AlphaFoldDB" id="W6UWS5"/>
<name>W6UWS5_ECHGR</name>